<keyword evidence="2" id="KW-1185">Reference proteome</keyword>
<feature type="non-terminal residue" evidence="1">
    <location>
        <position position="168"/>
    </location>
</feature>
<evidence type="ECO:0000313" key="1">
    <source>
        <dbReference type="EMBL" id="CAG8765018.1"/>
    </source>
</evidence>
<gene>
    <name evidence="1" type="ORF">AMORRO_LOCUS16204</name>
</gene>
<dbReference type="Proteomes" id="UP000789342">
    <property type="component" value="Unassembled WGS sequence"/>
</dbReference>
<accession>A0A9N9J5K5</accession>
<proteinExistence type="predicted"/>
<evidence type="ECO:0000313" key="2">
    <source>
        <dbReference type="Proteomes" id="UP000789342"/>
    </source>
</evidence>
<name>A0A9N9J5K5_9GLOM</name>
<organism evidence="1 2">
    <name type="scientific">Acaulospora morrowiae</name>
    <dbReference type="NCBI Taxonomy" id="94023"/>
    <lineage>
        <taxon>Eukaryota</taxon>
        <taxon>Fungi</taxon>
        <taxon>Fungi incertae sedis</taxon>
        <taxon>Mucoromycota</taxon>
        <taxon>Glomeromycotina</taxon>
        <taxon>Glomeromycetes</taxon>
        <taxon>Diversisporales</taxon>
        <taxon>Acaulosporaceae</taxon>
        <taxon>Acaulospora</taxon>
    </lineage>
</organism>
<dbReference type="EMBL" id="CAJVPV010043063">
    <property type="protein sequence ID" value="CAG8765018.1"/>
    <property type="molecule type" value="Genomic_DNA"/>
</dbReference>
<dbReference type="AlphaFoldDB" id="A0A9N9J5K5"/>
<protein>
    <submittedName>
        <fullName evidence="1">9940_t:CDS:1</fullName>
    </submittedName>
</protein>
<sequence length="168" mass="18552">LVGSVSFSVSFLSHLVFVGWWYFPLSSLSSSTAVGVAVSSSSHGIEMPVLGSTSLPCGLAGRETGDTDHDGETFEDLVVITVIMAKVRNTLILEWLEMVLRSGLLDVVNHKQVIGIGEEPTPATTQIRRGTSQTWHYRSLRELVFPWLCLTIKWMMNEDEDGLTLAER</sequence>
<feature type="non-terminal residue" evidence="1">
    <location>
        <position position="1"/>
    </location>
</feature>
<comment type="caution">
    <text evidence="1">The sequence shown here is derived from an EMBL/GenBank/DDBJ whole genome shotgun (WGS) entry which is preliminary data.</text>
</comment>
<reference evidence="1" key="1">
    <citation type="submission" date="2021-06" db="EMBL/GenBank/DDBJ databases">
        <authorList>
            <person name="Kallberg Y."/>
            <person name="Tangrot J."/>
            <person name="Rosling A."/>
        </authorList>
    </citation>
    <scope>NUCLEOTIDE SEQUENCE</scope>
    <source>
        <strain evidence="1">CL551</strain>
    </source>
</reference>